<protein>
    <submittedName>
        <fullName evidence="1">BnaC09g53140D protein</fullName>
    </submittedName>
</protein>
<dbReference type="Proteomes" id="UP000028999">
    <property type="component" value="Unassembled WGS sequence"/>
</dbReference>
<sequence length="54" mass="6363">MELLVESSNGLENNFQDISSQFRDVLRLDSYALNQRPEVCSYYLDVYFACEETF</sequence>
<keyword evidence="2" id="KW-1185">Reference proteome</keyword>
<organism evidence="1 2">
    <name type="scientific">Brassica napus</name>
    <name type="common">Rape</name>
    <dbReference type="NCBI Taxonomy" id="3708"/>
    <lineage>
        <taxon>Eukaryota</taxon>
        <taxon>Viridiplantae</taxon>
        <taxon>Streptophyta</taxon>
        <taxon>Embryophyta</taxon>
        <taxon>Tracheophyta</taxon>
        <taxon>Spermatophyta</taxon>
        <taxon>Magnoliopsida</taxon>
        <taxon>eudicotyledons</taxon>
        <taxon>Gunneridae</taxon>
        <taxon>Pentapetalae</taxon>
        <taxon>rosids</taxon>
        <taxon>malvids</taxon>
        <taxon>Brassicales</taxon>
        <taxon>Brassicaceae</taxon>
        <taxon>Brassiceae</taxon>
        <taxon>Brassica</taxon>
    </lineage>
</organism>
<accession>A0A078JG36</accession>
<dbReference type="PaxDb" id="3708-A0A078JG36"/>
<evidence type="ECO:0000313" key="2">
    <source>
        <dbReference type="Proteomes" id="UP000028999"/>
    </source>
</evidence>
<dbReference type="AlphaFoldDB" id="A0A078JG36"/>
<dbReference type="Gramene" id="CDY65450">
    <property type="protein sequence ID" value="CDY65450"/>
    <property type="gene ID" value="GSBRNA2T00046625001"/>
</dbReference>
<evidence type="ECO:0000313" key="1">
    <source>
        <dbReference type="EMBL" id="CDY65450.1"/>
    </source>
</evidence>
<gene>
    <name evidence="1" type="primary">BnaC09g53140D</name>
    <name evidence="1" type="ORF">GSBRNA2T00046625001</name>
</gene>
<proteinExistence type="predicted"/>
<reference evidence="1 2" key="1">
    <citation type="journal article" date="2014" name="Science">
        <title>Plant genetics. Early allopolyploid evolution in the post-Neolithic Brassica napus oilseed genome.</title>
        <authorList>
            <person name="Chalhoub B."/>
            <person name="Denoeud F."/>
            <person name="Liu S."/>
            <person name="Parkin I.A."/>
            <person name="Tang H."/>
            <person name="Wang X."/>
            <person name="Chiquet J."/>
            <person name="Belcram H."/>
            <person name="Tong C."/>
            <person name="Samans B."/>
            <person name="Correa M."/>
            <person name="Da Silva C."/>
            <person name="Just J."/>
            <person name="Falentin C."/>
            <person name="Koh C.S."/>
            <person name="Le Clainche I."/>
            <person name="Bernard M."/>
            <person name="Bento P."/>
            <person name="Noel B."/>
            <person name="Labadie K."/>
            <person name="Alberti A."/>
            <person name="Charles M."/>
            <person name="Arnaud D."/>
            <person name="Guo H."/>
            <person name="Daviaud C."/>
            <person name="Alamery S."/>
            <person name="Jabbari K."/>
            <person name="Zhao M."/>
            <person name="Edger P.P."/>
            <person name="Chelaifa H."/>
            <person name="Tack D."/>
            <person name="Lassalle G."/>
            <person name="Mestiri I."/>
            <person name="Schnel N."/>
            <person name="Le Paslier M.C."/>
            <person name="Fan G."/>
            <person name="Renault V."/>
            <person name="Bayer P.E."/>
            <person name="Golicz A.A."/>
            <person name="Manoli S."/>
            <person name="Lee T.H."/>
            <person name="Thi V.H."/>
            <person name="Chalabi S."/>
            <person name="Hu Q."/>
            <person name="Fan C."/>
            <person name="Tollenaere R."/>
            <person name="Lu Y."/>
            <person name="Battail C."/>
            <person name="Shen J."/>
            <person name="Sidebottom C.H."/>
            <person name="Wang X."/>
            <person name="Canaguier A."/>
            <person name="Chauveau A."/>
            <person name="Berard A."/>
            <person name="Deniot G."/>
            <person name="Guan M."/>
            <person name="Liu Z."/>
            <person name="Sun F."/>
            <person name="Lim Y.P."/>
            <person name="Lyons E."/>
            <person name="Town C.D."/>
            <person name="Bancroft I."/>
            <person name="Wang X."/>
            <person name="Meng J."/>
            <person name="Ma J."/>
            <person name="Pires J.C."/>
            <person name="King G.J."/>
            <person name="Brunel D."/>
            <person name="Delourme R."/>
            <person name="Renard M."/>
            <person name="Aury J.M."/>
            <person name="Adams K.L."/>
            <person name="Batley J."/>
            <person name="Snowdon R.J."/>
            <person name="Tost J."/>
            <person name="Edwards D."/>
            <person name="Zhou Y."/>
            <person name="Hua W."/>
            <person name="Sharpe A.G."/>
            <person name="Paterson A.H."/>
            <person name="Guan C."/>
            <person name="Wincker P."/>
        </authorList>
    </citation>
    <scope>NUCLEOTIDE SEQUENCE [LARGE SCALE GENOMIC DNA]</scope>
    <source>
        <strain evidence="2">cv. Darmor-bzh</strain>
    </source>
</reference>
<dbReference type="EMBL" id="LK034795">
    <property type="protein sequence ID" value="CDY65450.1"/>
    <property type="molecule type" value="Genomic_DNA"/>
</dbReference>
<name>A0A078JG36_BRANA</name>